<name>D2EFH2_PARA4</name>
<organism evidence="1 2">
    <name type="scientific">Candidatus Parvarchaeum acidiphilum ARMAN-4</name>
    <dbReference type="NCBI Taxonomy" id="662760"/>
    <lineage>
        <taxon>Archaea</taxon>
        <taxon>Candidatus Parvarchaeota</taxon>
        <taxon>Candidatus Parvarchaeum</taxon>
    </lineage>
</organism>
<dbReference type="EMBL" id="GG730046">
    <property type="protein sequence ID" value="EEZ92869.1"/>
    <property type="molecule type" value="Genomic_DNA"/>
</dbReference>
<dbReference type="Proteomes" id="UP000009375">
    <property type="component" value="Unassembled WGS sequence"/>
</dbReference>
<proteinExistence type="predicted"/>
<accession>D2EFH2</accession>
<reference evidence="1 2" key="1">
    <citation type="journal article" date="2010" name="Proc. Natl. Acad. Sci. U.S.A.">
        <title>Enigmatic, ultrasmall, uncultivated Archaea.</title>
        <authorList>
            <person name="Baker B.J."/>
            <person name="Comolli L.R."/>
            <person name="Dick G.J."/>
            <person name="Hauser L.J."/>
            <person name="Hyatt D."/>
            <person name="Dill B.D."/>
            <person name="Land M.L."/>
            <person name="Verberkmoes N.C."/>
            <person name="Hettich R.L."/>
            <person name="Banfield J.F."/>
        </authorList>
    </citation>
    <scope>NUCLEOTIDE SEQUENCE [LARGE SCALE GENOMIC DNA]</scope>
</reference>
<evidence type="ECO:0000313" key="1">
    <source>
        <dbReference type="EMBL" id="EEZ92869.1"/>
    </source>
</evidence>
<protein>
    <submittedName>
        <fullName evidence="1">Uncharacterized protein</fullName>
    </submittedName>
</protein>
<evidence type="ECO:0000313" key="2">
    <source>
        <dbReference type="Proteomes" id="UP000009375"/>
    </source>
</evidence>
<gene>
    <name evidence="1" type="ORF">BJBARM4_0490</name>
</gene>
<sequence length="115" mass="13497">MEELLVMIYGTHPKSKKLYAEAEKIINLIREKGSVTREDLANSLNIDINSQNGKKHFYNLISPMFNTILVSERRGKIVYYRLSYDLFRVYIDGIRRKAKYYLIKNADSVKDDSDQ</sequence>
<dbReference type="AlphaFoldDB" id="D2EFH2"/>